<comment type="similarity">
    <text evidence="4">Belongs to the YcgR family.</text>
</comment>
<name>A0ABX2ENK2_9BURK</name>
<reference evidence="7 8" key="1">
    <citation type="submission" date="2020-05" db="EMBL/GenBank/DDBJ databases">
        <title>Aquincola sp. isolate from soil.</title>
        <authorList>
            <person name="Han J."/>
            <person name="Kim D.-U."/>
        </authorList>
    </citation>
    <scope>NUCLEOTIDE SEQUENCE [LARGE SCALE GENOMIC DNA]</scope>
    <source>
        <strain evidence="7 8">S2</strain>
    </source>
</reference>
<comment type="subcellular location">
    <subcellularLocation>
        <location evidence="4">Bacterial flagellum basal body</location>
    </subcellularLocation>
</comment>
<dbReference type="Pfam" id="PF07317">
    <property type="entry name" value="PilZN"/>
    <property type="match status" value="1"/>
</dbReference>
<evidence type="ECO:0000313" key="8">
    <source>
        <dbReference type="Proteomes" id="UP000737171"/>
    </source>
</evidence>
<organism evidence="7 8">
    <name type="scientific">Pseudaquabacterium terrae</name>
    <dbReference type="NCBI Taxonomy" id="2732868"/>
    <lineage>
        <taxon>Bacteria</taxon>
        <taxon>Pseudomonadati</taxon>
        <taxon>Pseudomonadota</taxon>
        <taxon>Betaproteobacteria</taxon>
        <taxon>Burkholderiales</taxon>
        <taxon>Sphaerotilaceae</taxon>
        <taxon>Pseudaquabacterium</taxon>
    </lineage>
</organism>
<proteinExistence type="inferred from homology"/>
<keyword evidence="7" id="KW-0966">Cell projection</keyword>
<feature type="domain" description="Type III secretion system flagellar brake protein YcgR PilZN" evidence="6">
    <location>
        <begin position="23"/>
        <end position="128"/>
    </location>
</feature>
<dbReference type="InterPro" id="IPR012349">
    <property type="entry name" value="Split_barrel_FMN-bd"/>
</dbReference>
<dbReference type="RefSeq" id="WP_173128760.1">
    <property type="nucleotide sequence ID" value="NZ_JABRWJ010000008.1"/>
</dbReference>
<comment type="function">
    <text evidence="4">Acts as a flagellar brake, regulating swimming and swarming in a bis-(3'-5') cyclic diguanylic acid (c-di-GMP)-dependent manner. Binds 1 c-di-GMP dimer per subunit. Increasing levels of c-di-GMP lead to decreased motility.</text>
</comment>
<protein>
    <recommendedName>
        <fullName evidence="4">Flagellar brake protein YcgR</fullName>
    </recommendedName>
    <alternativeName>
        <fullName evidence="4">Cyclic di-GMP binding protein YcgR</fullName>
    </alternativeName>
</protein>
<dbReference type="Gene3D" id="2.40.10.220">
    <property type="entry name" value="predicted glycosyltransferase like domains"/>
    <property type="match status" value="1"/>
</dbReference>
<evidence type="ECO:0000256" key="3">
    <source>
        <dbReference type="ARBA" id="ARBA00023143"/>
    </source>
</evidence>
<dbReference type="EMBL" id="JABRWJ010000008">
    <property type="protein sequence ID" value="NRF70208.1"/>
    <property type="molecule type" value="Genomic_DNA"/>
</dbReference>
<keyword evidence="3 4" id="KW-0975">Bacterial flagellum</keyword>
<dbReference type="HAMAP" id="MF_01457">
    <property type="entry name" value="YcgR"/>
    <property type="match status" value="1"/>
</dbReference>
<keyword evidence="1 4" id="KW-0973">c-di-GMP</keyword>
<accession>A0ABX2ENK2</accession>
<evidence type="ECO:0000256" key="4">
    <source>
        <dbReference type="HAMAP-Rule" id="MF_01457"/>
    </source>
</evidence>
<comment type="caution">
    <text evidence="7">The sequence shown here is derived from an EMBL/GenBank/DDBJ whole genome shotgun (WGS) entry which is preliminary data.</text>
</comment>
<keyword evidence="2 4" id="KW-0547">Nucleotide-binding</keyword>
<keyword evidence="7" id="KW-0969">Cilium</keyword>
<evidence type="ECO:0000313" key="7">
    <source>
        <dbReference type="EMBL" id="NRF70208.1"/>
    </source>
</evidence>
<evidence type="ECO:0000259" key="6">
    <source>
        <dbReference type="Pfam" id="PF07317"/>
    </source>
</evidence>
<dbReference type="InterPro" id="IPR009875">
    <property type="entry name" value="PilZ_domain"/>
</dbReference>
<sequence>MAFMDTQPAPMDALEGIDPYAAFRIESPREVLALMRQLMETATPIHMNAPGGVSFATAIWTVDSASQRLAFQAELTNPHLQALVESDEVTAVSYLDAVKLQFDLNHLMLVRGAKSCALQAQMPRRLYRFQRRQSYRVRTLERSSPVALLRHPALPDIQLSLRVLDVSIGGCALWLPEDMPPLAAGLTLHNVRFELDPDTRFNATLHVHHISSIQPNARGARLGCELVKLDGNAERSLQRYIDQTQKRRRLLTVG</sequence>
<dbReference type="Pfam" id="PF07238">
    <property type="entry name" value="PilZ"/>
    <property type="match status" value="1"/>
</dbReference>
<keyword evidence="8" id="KW-1185">Reference proteome</keyword>
<evidence type="ECO:0000256" key="2">
    <source>
        <dbReference type="ARBA" id="ARBA00022741"/>
    </source>
</evidence>
<gene>
    <name evidence="4" type="primary">ycgR</name>
    <name evidence="7" type="ORF">HLB44_24680</name>
</gene>
<dbReference type="Gene3D" id="2.30.110.10">
    <property type="entry name" value="Electron Transport, Fmn-binding Protein, Chain A"/>
    <property type="match status" value="1"/>
</dbReference>
<dbReference type="InterPro" id="IPR023787">
    <property type="entry name" value="T3SS_YcgR"/>
</dbReference>
<evidence type="ECO:0000259" key="5">
    <source>
        <dbReference type="Pfam" id="PF07238"/>
    </source>
</evidence>
<dbReference type="Proteomes" id="UP000737171">
    <property type="component" value="Unassembled WGS sequence"/>
</dbReference>
<feature type="domain" description="PilZ" evidence="5">
    <location>
        <begin position="130"/>
        <end position="242"/>
    </location>
</feature>
<keyword evidence="7" id="KW-0282">Flagellum</keyword>
<dbReference type="InterPro" id="IPR009926">
    <property type="entry name" value="T3SS_YcgR_PilZN"/>
</dbReference>
<dbReference type="SUPFAM" id="SSF141371">
    <property type="entry name" value="PilZ domain-like"/>
    <property type="match status" value="1"/>
</dbReference>
<evidence type="ECO:0000256" key="1">
    <source>
        <dbReference type="ARBA" id="ARBA00022636"/>
    </source>
</evidence>
<comment type="subunit">
    <text evidence="4">Monomer. Interacts with the flagellar basal bodies.</text>
</comment>